<name>M3AI82_PSEFD</name>
<dbReference type="EMBL" id="KB446573">
    <property type="protein sequence ID" value="EME76918.1"/>
    <property type="molecule type" value="Genomic_DNA"/>
</dbReference>
<feature type="region of interest" description="Disordered" evidence="1">
    <location>
        <begin position="1"/>
        <end position="53"/>
    </location>
</feature>
<dbReference type="Proteomes" id="UP000016932">
    <property type="component" value="Unassembled WGS sequence"/>
</dbReference>
<reference evidence="2 3" key="1">
    <citation type="journal article" date="2012" name="PLoS Pathog.">
        <title>Diverse lifestyles and strategies of plant pathogenesis encoded in the genomes of eighteen Dothideomycetes fungi.</title>
        <authorList>
            <person name="Ohm R.A."/>
            <person name="Feau N."/>
            <person name="Henrissat B."/>
            <person name="Schoch C.L."/>
            <person name="Horwitz B.A."/>
            <person name="Barry K.W."/>
            <person name="Condon B.J."/>
            <person name="Copeland A.C."/>
            <person name="Dhillon B."/>
            <person name="Glaser F."/>
            <person name="Hesse C.N."/>
            <person name="Kosti I."/>
            <person name="LaButti K."/>
            <person name="Lindquist E.A."/>
            <person name="Lucas S."/>
            <person name="Salamov A.A."/>
            <person name="Bradshaw R.E."/>
            <person name="Ciuffetti L."/>
            <person name="Hamelin R.C."/>
            <person name="Kema G.H.J."/>
            <person name="Lawrence C."/>
            <person name="Scott J.A."/>
            <person name="Spatafora J.W."/>
            <person name="Turgeon B.G."/>
            <person name="de Wit P.J.G.M."/>
            <person name="Zhong S."/>
            <person name="Goodwin S.B."/>
            <person name="Grigoriev I.V."/>
        </authorList>
    </citation>
    <scope>NUCLEOTIDE SEQUENCE [LARGE SCALE GENOMIC DNA]</scope>
    <source>
        <strain evidence="2 3">CIRAD86</strain>
    </source>
</reference>
<dbReference type="AlphaFoldDB" id="M3AI82"/>
<feature type="non-terminal residue" evidence="2">
    <location>
        <position position="366"/>
    </location>
</feature>
<evidence type="ECO:0000256" key="1">
    <source>
        <dbReference type="SAM" id="MobiDB-lite"/>
    </source>
</evidence>
<organism evidence="2 3">
    <name type="scientific">Pseudocercospora fijiensis (strain CIRAD86)</name>
    <name type="common">Black leaf streak disease fungus</name>
    <name type="synonym">Mycosphaerella fijiensis</name>
    <dbReference type="NCBI Taxonomy" id="383855"/>
    <lineage>
        <taxon>Eukaryota</taxon>
        <taxon>Fungi</taxon>
        <taxon>Dikarya</taxon>
        <taxon>Ascomycota</taxon>
        <taxon>Pezizomycotina</taxon>
        <taxon>Dothideomycetes</taxon>
        <taxon>Dothideomycetidae</taxon>
        <taxon>Mycosphaerellales</taxon>
        <taxon>Mycosphaerellaceae</taxon>
        <taxon>Pseudocercospora</taxon>
    </lineage>
</organism>
<feature type="compositionally biased region" description="Basic and acidic residues" evidence="1">
    <location>
        <begin position="1"/>
        <end position="16"/>
    </location>
</feature>
<dbReference type="STRING" id="383855.M3AI82"/>
<dbReference type="eggNOG" id="ENOG502SJAE">
    <property type="taxonomic scope" value="Eukaryota"/>
</dbReference>
<gene>
    <name evidence="2" type="ORF">MYCFIDRAFT_212753</name>
</gene>
<evidence type="ECO:0000313" key="2">
    <source>
        <dbReference type="EMBL" id="EME76918.1"/>
    </source>
</evidence>
<evidence type="ECO:0000313" key="3">
    <source>
        <dbReference type="Proteomes" id="UP000016932"/>
    </source>
</evidence>
<dbReference type="RefSeq" id="XP_007932554.1">
    <property type="nucleotide sequence ID" value="XM_007934363.1"/>
</dbReference>
<accession>M3AI82</accession>
<dbReference type="VEuPathDB" id="FungiDB:MYCFIDRAFT_212753"/>
<sequence>MFDRSLRNTADRRNDIELAQASGTARVDDEPPPPETLSKREQEQRRKLIPGREKRWPSAYTSSVLTEEEQGTVTIQPHSDQAGNAIEITGDVYSPANASSVAAWSVEKDGYVADEHKYLNYVKKLSKSYPHLEYFAHWMEVTCAPPKWKYIQHNKADRIRRARKTKVCIIDYVEEGSKDKSTTHEDEEEDDKETRLFVPKILRPKSGQADHLSYEESLRVVGSTVQPGNNEWYFHNARDLAAVVQSEPEKSVQARLIVVEDLSRDVVEVLGCQYDIDPSAFLSHTGDYLYNQITDRWADLPELAVDAREEDYVSIQYLRPLYFSSDALFEKAERQTGLWNVLRRLDSDRSRERLRPGNSPASVTLL</sequence>
<dbReference type="KEGG" id="pfj:MYCFIDRAFT_212753"/>
<protein>
    <submittedName>
        <fullName evidence="2">Uncharacterized protein</fullName>
    </submittedName>
</protein>
<dbReference type="OrthoDB" id="3231000at2759"/>
<keyword evidence="3" id="KW-1185">Reference proteome</keyword>
<feature type="compositionally biased region" description="Basic and acidic residues" evidence="1">
    <location>
        <begin position="37"/>
        <end position="53"/>
    </location>
</feature>
<proteinExistence type="predicted"/>
<dbReference type="GeneID" id="19337821"/>
<dbReference type="HOGENOM" id="CLU_757728_0_0_1"/>